<comment type="function">
    <text evidence="17">Catalyzes the dehydration of the S-form of NAD(P)HX at the expense of ADP, which is converted to AMP. Together with NAD(P)HX epimerase, which catalyzes the epimerization of the S- and R-forms, the enzyme allows the repair of both epimers of NAD(P)HX, a damaged form of NAD(P)H that is a result of enzymatic or heat-dependent hydration.</text>
</comment>
<feature type="binding site" evidence="17">
    <location>
        <position position="322"/>
    </location>
    <ligand>
        <name>(6S)-NADPHX</name>
        <dbReference type="ChEBI" id="CHEBI:64076"/>
    </ligand>
</feature>
<dbReference type="PIRSF" id="PIRSF017184">
    <property type="entry name" value="Nnr"/>
    <property type="match status" value="1"/>
</dbReference>
<evidence type="ECO:0000256" key="6">
    <source>
        <dbReference type="ARBA" id="ARBA00022741"/>
    </source>
</evidence>
<dbReference type="HAMAP" id="MF_01966">
    <property type="entry name" value="NADHX_epimerase"/>
    <property type="match status" value="1"/>
</dbReference>
<comment type="similarity">
    <text evidence="17">Belongs to the NnrD/CARKD family.</text>
</comment>
<name>A0A0G3H3J4_9CORY</name>
<dbReference type="GO" id="GO:0046496">
    <property type="term" value="P:nicotinamide nucleotide metabolic process"/>
    <property type="evidence" value="ECO:0007669"/>
    <property type="project" value="UniProtKB-UniRule"/>
</dbReference>
<evidence type="ECO:0000256" key="18">
    <source>
        <dbReference type="HAMAP-Rule" id="MF_01966"/>
    </source>
</evidence>
<dbReference type="PROSITE" id="PS51383">
    <property type="entry name" value="YJEF_C_3"/>
    <property type="match status" value="1"/>
</dbReference>
<evidence type="ECO:0000256" key="8">
    <source>
        <dbReference type="ARBA" id="ARBA00022857"/>
    </source>
</evidence>
<keyword evidence="6 17" id="KW-0547">Nucleotide-binding</keyword>
<dbReference type="GO" id="GO:0005524">
    <property type="term" value="F:ATP binding"/>
    <property type="evidence" value="ECO:0007669"/>
    <property type="project" value="UniProtKB-UniRule"/>
</dbReference>
<comment type="function">
    <text evidence="14 19">Bifunctional enzyme that catalyzes the epimerization of the S- and R-forms of NAD(P)HX and the dehydration of the S-form of NAD(P)HX at the expense of ADP, which is converted to AMP. This allows the repair of both epimers of NAD(P)HX, a damaged form of NAD(P)H that is a result of enzymatic or heat-dependent hydration.</text>
</comment>
<dbReference type="PROSITE" id="PS51385">
    <property type="entry name" value="YJEF_N"/>
    <property type="match status" value="1"/>
</dbReference>
<dbReference type="InterPro" id="IPR000631">
    <property type="entry name" value="CARKD"/>
</dbReference>
<organism evidence="22 23">
    <name type="scientific">Corynebacterium mustelae</name>
    <dbReference type="NCBI Taxonomy" id="571915"/>
    <lineage>
        <taxon>Bacteria</taxon>
        <taxon>Bacillati</taxon>
        <taxon>Actinomycetota</taxon>
        <taxon>Actinomycetes</taxon>
        <taxon>Mycobacteriales</taxon>
        <taxon>Corynebacteriaceae</taxon>
        <taxon>Corynebacterium</taxon>
    </lineage>
</organism>
<dbReference type="Pfam" id="PF01256">
    <property type="entry name" value="Carb_kinase"/>
    <property type="match status" value="1"/>
</dbReference>
<dbReference type="GO" id="GO:0046872">
    <property type="term" value="F:metal ion binding"/>
    <property type="evidence" value="ECO:0007669"/>
    <property type="project" value="UniProtKB-UniRule"/>
</dbReference>
<evidence type="ECO:0000313" key="23">
    <source>
        <dbReference type="Proteomes" id="UP000035199"/>
    </source>
</evidence>
<dbReference type="SUPFAM" id="SSF64153">
    <property type="entry name" value="YjeF N-terminal domain-like"/>
    <property type="match status" value="1"/>
</dbReference>
<feature type="binding site" evidence="18">
    <location>
        <position position="66"/>
    </location>
    <ligand>
        <name>K(+)</name>
        <dbReference type="ChEBI" id="CHEBI:29103"/>
    </ligand>
</feature>
<evidence type="ECO:0000256" key="10">
    <source>
        <dbReference type="ARBA" id="ARBA00023027"/>
    </source>
</evidence>
<dbReference type="GO" id="GO:0052855">
    <property type="term" value="F:ADP-dependent NAD(P)H-hydrate dehydratase activity"/>
    <property type="evidence" value="ECO:0007669"/>
    <property type="project" value="UniProtKB-UniRule"/>
</dbReference>
<dbReference type="GO" id="GO:0052856">
    <property type="term" value="F:NAD(P)HX epimerase activity"/>
    <property type="evidence" value="ECO:0007669"/>
    <property type="project" value="UniProtKB-UniRule"/>
</dbReference>
<keyword evidence="7 17" id="KW-0067">ATP-binding</keyword>
<feature type="binding site" evidence="17">
    <location>
        <position position="270"/>
    </location>
    <ligand>
        <name>(6S)-NADPHX</name>
        <dbReference type="ChEBI" id="CHEBI:64076"/>
    </ligand>
</feature>
<dbReference type="NCBIfam" id="TIGR00197">
    <property type="entry name" value="yjeF_nterm"/>
    <property type="match status" value="1"/>
</dbReference>
<comment type="function">
    <text evidence="18">Catalyzes the epimerization of the S- and R-forms of NAD(P)HX, a damaged form of NAD(P)H that is a result of enzymatic or heat-dependent hydration. This is a prerequisite for the S-specific NAD(P)H-hydrate dehydratase to allow the repair of both epimers of NAD(P)HX.</text>
</comment>
<feature type="binding site" evidence="17">
    <location>
        <position position="440"/>
    </location>
    <ligand>
        <name>(6S)-NADPHX</name>
        <dbReference type="ChEBI" id="CHEBI:64076"/>
    </ligand>
</feature>
<dbReference type="PANTHER" id="PTHR12592">
    <property type="entry name" value="ATP-DEPENDENT (S)-NAD(P)H-HYDRATE DEHYDRATASE FAMILY MEMBER"/>
    <property type="match status" value="1"/>
</dbReference>
<dbReference type="PATRIC" id="fig|571915.4.peg.3257"/>
<dbReference type="Proteomes" id="UP000035199">
    <property type="component" value="Chromosome"/>
</dbReference>
<evidence type="ECO:0000256" key="17">
    <source>
        <dbReference type="HAMAP-Rule" id="MF_01965"/>
    </source>
</evidence>
<dbReference type="CDD" id="cd01171">
    <property type="entry name" value="YXKO-related"/>
    <property type="match status" value="1"/>
</dbReference>
<dbReference type="HAMAP" id="MF_01965">
    <property type="entry name" value="NADHX_dehydratase"/>
    <property type="match status" value="1"/>
</dbReference>
<feature type="binding site" evidence="18">
    <location>
        <begin position="65"/>
        <end position="69"/>
    </location>
    <ligand>
        <name>(6S)-NADPHX</name>
        <dbReference type="ChEBI" id="CHEBI:64076"/>
    </ligand>
</feature>
<feature type="binding site" evidence="17">
    <location>
        <begin position="410"/>
        <end position="414"/>
    </location>
    <ligand>
        <name>AMP</name>
        <dbReference type="ChEBI" id="CHEBI:456215"/>
    </ligand>
</feature>
<feature type="domain" description="YjeF C-terminal" evidence="20">
    <location>
        <begin position="235"/>
        <end position="504"/>
    </location>
</feature>
<comment type="catalytic activity">
    <reaction evidence="1 18 19">
        <text>(6R)-NADHX = (6S)-NADHX</text>
        <dbReference type="Rhea" id="RHEA:32215"/>
        <dbReference type="ChEBI" id="CHEBI:64074"/>
        <dbReference type="ChEBI" id="CHEBI:64075"/>
        <dbReference type="EC" id="5.1.99.6"/>
    </reaction>
</comment>
<dbReference type="InterPro" id="IPR030677">
    <property type="entry name" value="Nnr"/>
</dbReference>
<dbReference type="Gene3D" id="3.40.50.10260">
    <property type="entry name" value="YjeF N-terminal domain"/>
    <property type="match status" value="1"/>
</dbReference>
<keyword evidence="11 18" id="KW-0413">Isomerase</keyword>
<dbReference type="EMBL" id="CP011542">
    <property type="protein sequence ID" value="AKK07325.1"/>
    <property type="molecule type" value="Genomic_DNA"/>
</dbReference>
<comment type="catalytic activity">
    <reaction evidence="15 17 19">
        <text>(6S)-NADHX + ADP = AMP + phosphate + NADH + H(+)</text>
        <dbReference type="Rhea" id="RHEA:32223"/>
        <dbReference type="ChEBI" id="CHEBI:15378"/>
        <dbReference type="ChEBI" id="CHEBI:43474"/>
        <dbReference type="ChEBI" id="CHEBI:57945"/>
        <dbReference type="ChEBI" id="CHEBI:64074"/>
        <dbReference type="ChEBI" id="CHEBI:456215"/>
        <dbReference type="ChEBI" id="CHEBI:456216"/>
        <dbReference type="EC" id="4.2.1.136"/>
    </reaction>
</comment>
<comment type="subunit">
    <text evidence="17">Homotetramer.</text>
</comment>
<evidence type="ECO:0000256" key="9">
    <source>
        <dbReference type="ARBA" id="ARBA00022958"/>
    </source>
</evidence>
<evidence type="ECO:0000313" key="22">
    <source>
        <dbReference type="EMBL" id="AKK07325.1"/>
    </source>
</evidence>
<dbReference type="Gene3D" id="3.40.1190.20">
    <property type="match status" value="1"/>
</dbReference>
<dbReference type="KEGG" id="cmv:CMUST_15180"/>
<evidence type="ECO:0000259" key="20">
    <source>
        <dbReference type="PROSITE" id="PS51383"/>
    </source>
</evidence>
<dbReference type="OrthoDB" id="9806925at2"/>
<keyword evidence="23" id="KW-1185">Reference proteome</keyword>
<feature type="binding site" evidence="17">
    <location>
        <position position="371"/>
    </location>
    <ligand>
        <name>(6S)-NADPHX</name>
        <dbReference type="ChEBI" id="CHEBI:64076"/>
    </ligand>
</feature>
<evidence type="ECO:0000256" key="19">
    <source>
        <dbReference type="PIRNR" id="PIRNR017184"/>
    </source>
</evidence>
<dbReference type="RefSeq" id="WP_047263174.1">
    <property type="nucleotide sequence ID" value="NZ_CP011542.1"/>
</dbReference>
<evidence type="ECO:0000256" key="4">
    <source>
        <dbReference type="ARBA" id="ARBA00009524"/>
    </source>
</evidence>
<evidence type="ECO:0000256" key="7">
    <source>
        <dbReference type="ARBA" id="ARBA00022840"/>
    </source>
</evidence>
<gene>
    <name evidence="18" type="primary">nnrE</name>
    <name evidence="17" type="synonym">nnrD</name>
    <name evidence="22" type="ORF">CMUST_15180</name>
</gene>
<comment type="catalytic activity">
    <reaction evidence="16 17 19">
        <text>(6S)-NADPHX + ADP = AMP + phosphate + NADPH + H(+)</text>
        <dbReference type="Rhea" id="RHEA:32235"/>
        <dbReference type="ChEBI" id="CHEBI:15378"/>
        <dbReference type="ChEBI" id="CHEBI:43474"/>
        <dbReference type="ChEBI" id="CHEBI:57783"/>
        <dbReference type="ChEBI" id="CHEBI:64076"/>
        <dbReference type="ChEBI" id="CHEBI:456215"/>
        <dbReference type="ChEBI" id="CHEBI:456216"/>
        <dbReference type="EC" id="4.2.1.136"/>
    </reaction>
</comment>
<evidence type="ECO:0000256" key="5">
    <source>
        <dbReference type="ARBA" id="ARBA00022723"/>
    </source>
</evidence>
<keyword evidence="10 17" id="KW-0520">NAD</keyword>
<keyword evidence="9 18" id="KW-0630">Potassium</keyword>
<dbReference type="EC" id="4.2.1.136" evidence="19"/>
<reference evidence="22 23" key="1">
    <citation type="journal article" date="2015" name="Genome Announc.">
        <title>Complete Genome Sequence of the Type Strain Corynebacterium mustelae DSM 45274, Isolated from Various Tissues of a Male Ferret with Lethal Sepsis.</title>
        <authorList>
            <person name="Ruckert C."/>
            <person name="Eimer J."/>
            <person name="Winkler A."/>
            <person name="Tauch A."/>
        </authorList>
    </citation>
    <scope>NUCLEOTIDE SEQUENCE [LARGE SCALE GENOMIC DNA]</scope>
    <source>
        <strain evidence="22 23">DSM 45274</strain>
    </source>
</reference>
<dbReference type="InterPro" id="IPR004443">
    <property type="entry name" value="YjeF_N_dom"/>
</dbReference>
<comment type="cofactor">
    <cofactor evidence="18 19">
        <name>K(+)</name>
        <dbReference type="ChEBI" id="CHEBI:29103"/>
    </cofactor>
    <text evidence="18 19">Binds 1 potassium ion per subunit.</text>
</comment>
<dbReference type="STRING" id="571915.CMUST_15180"/>
<proteinExistence type="inferred from homology"/>
<evidence type="ECO:0000256" key="2">
    <source>
        <dbReference type="ARBA" id="ARBA00000909"/>
    </source>
</evidence>
<evidence type="ECO:0000256" key="3">
    <source>
        <dbReference type="ARBA" id="ARBA00006001"/>
    </source>
</evidence>
<evidence type="ECO:0000256" key="12">
    <source>
        <dbReference type="ARBA" id="ARBA00023239"/>
    </source>
</evidence>
<dbReference type="PANTHER" id="PTHR12592:SF0">
    <property type="entry name" value="ATP-DEPENDENT (S)-NAD(P)H-HYDRATE DEHYDRATASE"/>
    <property type="match status" value="1"/>
</dbReference>
<feature type="domain" description="YjeF N-terminal" evidence="21">
    <location>
        <begin position="14"/>
        <end position="210"/>
    </location>
</feature>
<sequence>MPSLLHTAYSVSAIRTAEQPIVAAAERIKPDGLMQQAARAVADVALSLLSGVNTPRVLVLAGSGGNGGDGLYAGAFLAEAGIAVEAIATSASGTTLPRATEAFTKAGGVLVDAPTAPAQLVIDAIAGLGLSAGLAPELAETVSHMVSRGAKVLAVDVPSGISPDTGDPLGPHITADVTVTFGALRFAHTVSASCGDVVVADIGIAESLHTMNGPRVYAYRAVPADHSWPDTVTPLPAIPAINSMEPRPTDHKYSGGVVGLLAGSELYPGAGVLCVAGAVRATPAMVRYVGAAREFVLHAIPEVIASSLATAGKVQAWVAGPGGATESELLDLIRRPIPLLIDADGIRLLAKSTHLIDALRQREHPTVLTPHDGEFATLVAAIGIPEAATANRLAACHEAAQALGAIIVLKGRRTLIAPPHGPITSIDAGHSWSATPGSGDVLAGVMGAWIARYAAQDKPLAEAIAIAVHLCADAAWLSAQTNFGAAPTSASRIADAIPAATARLSNK</sequence>
<keyword evidence="13" id="KW-0511">Multifunctional enzyme</keyword>
<evidence type="ECO:0000256" key="13">
    <source>
        <dbReference type="ARBA" id="ARBA00023268"/>
    </source>
</evidence>
<comment type="similarity">
    <text evidence="3 19">In the N-terminal section; belongs to the NnrE/AIBP family.</text>
</comment>
<evidence type="ECO:0000256" key="14">
    <source>
        <dbReference type="ARBA" id="ARBA00025153"/>
    </source>
</evidence>
<evidence type="ECO:0000256" key="11">
    <source>
        <dbReference type="ARBA" id="ARBA00023235"/>
    </source>
</evidence>
<accession>A0A0G3H3J4</accession>
<evidence type="ECO:0000256" key="1">
    <source>
        <dbReference type="ARBA" id="ARBA00000013"/>
    </source>
</evidence>
<feature type="binding site" evidence="18">
    <location>
        <position position="159"/>
    </location>
    <ligand>
        <name>K(+)</name>
        <dbReference type="ChEBI" id="CHEBI:29103"/>
    </ligand>
</feature>
<keyword evidence="12 17" id="KW-0456">Lyase</keyword>
<evidence type="ECO:0000256" key="15">
    <source>
        <dbReference type="ARBA" id="ARBA00048238"/>
    </source>
</evidence>
<dbReference type="AlphaFoldDB" id="A0A0G3H3J4"/>
<feature type="binding site" evidence="17">
    <location>
        <position position="439"/>
    </location>
    <ligand>
        <name>AMP</name>
        <dbReference type="ChEBI" id="CHEBI:456215"/>
    </ligand>
</feature>
<comment type="catalytic activity">
    <reaction evidence="2 18 19">
        <text>(6R)-NADPHX = (6S)-NADPHX</text>
        <dbReference type="Rhea" id="RHEA:32227"/>
        <dbReference type="ChEBI" id="CHEBI:64076"/>
        <dbReference type="ChEBI" id="CHEBI:64077"/>
        <dbReference type="EC" id="5.1.99.6"/>
    </reaction>
</comment>
<reference evidence="23" key="2">
    <citation type="submission" date="2015-05" db="EMBL/GenBank/DDBJ databases">
        <title>Complete genome sequence of Corynebacterium mustelae DSM 45274, isolated from various tissues of a male ferret with lethal sepsis.</title>
        <authorList>
            <person name="Ruckert C."/>
            <person name="Albersmeier A."/>
            <person name="Winkler A."/>
            <person name="Tauch A."/>
        </authorList>
    </citation>
    <scope>NUCLEOTIDE SEQUENCE [LARGE SCALE GENOMIC DNA]</scope>
    <source>
        <strain evidence="23">DSM 45274</strain>
    </source>
</reference>
<evidence type="ECO:0000256" key="16">
    <source>
        <dbReference type="ARBA" id="ARBA00049209"/>
    </source>
</evidence>
<evidence type="ECO:0000259" key="21">
    <source>
        <dbReference type="PROSITE" id="PS51385"/>
    </source>
</evidence>
<dbReference type="GO" id="GO:0110051">
    <property type="term" value="P:metabolite repair"/>
    <property type="evidence" value="ECO:0007669"/>
    <property type="project" value="TreeGrafter"/>
</dbReference>
<feature type="binding site" evidence="18">
    <location>
        <begin position="127"/>
        <end position="133"/>
    </location>
    <ligand>
        <name>(6S)-NADPHX</name>
        <dbReference type="ChEBI" id="CHEBI:64076"/>
    </ligand>
</feature>
<keyword evidence="8 17" id="KW-0521">NADP</keyword>
<comment type="similarity">
    <text evidence="18">Belongs to the NnrE/AIBP family.</text>
</comment>
<feature type="binding site" evidence="18">
    <location>
        <position position="156"/>
    </location>
    <ligand>
        <name>(6S)-NADPHX</name>
        <dbReference type="ChEBI" id="CHEBI:64076"/>
    </ligand>
</feature>
<comment type="cofactor">
    <cofactor evidence="17">
        <name>Mg(2+)</name>
        <dbReference type="ChEBI" id="CHEBI:18420"/>
    </cofactor>
</comment>
<keyword evidence="5 18" id="KW-0479">Metal-binding</keyword>
<dbReference type="SUPFAM" id="SSF53613">
    <property type="entry name" value="Ribokinase-like"/>
    <property type="match status" value="1"/>
</dbReference>
<comment type="similarity">
    <text evidence="4 19">In the C-terminal section; belongs to the NnrD/CARKD family.</text>
</comment>
<dbReference type="InterPro" id="IPR029056">
    <property type="entry name" value="Ribokinase-like"/>
</dbReference>
<dbReference type="Pfam" id="PF03853">
    <property type="entry name" value="YjeF_N"/>
    <property type="match status" value="1"/>
</dbReference>
<protein>
    <recommendedName>
        <fullName evidence="19">Bifunctional NAD(P)H-hydrate repair enzyme</fullName>
    </recommendedName>
    <alternativeName>
        <fullName evidence="19">Nicotinamide nucleotide repair protein</fullName>
    </alternativeName>
    <domain>
        <recommendedName>
            <fullName evidence="19">ADP-dependent (S)-NAD(P)H-hydrate dehydratase</fullName>
            <ecNumber evidence="19">4.2.1.136</ecNumber>
        </recommendedName>
        <alternativeName>
            <fullName evidence="19">ADP-dependent NAD(P)HX dehydratase</fullName>
        </alternativeName>
    </domain>
    <domain>
        <recommendedName>
            <fullName evidence="19">NAD(P)H-hydrate epimerase</fullName>
            <ecNumber evidence="19">5.1.99.6</ecNumber>
        </recommendedName>
    </domain>
</protein>
<comment type="caution">
    <text evidence="18">Lacks conserved residue(s) required for the propagation of feature annotation.</text>
</comment>
<dbReference type="EC" id="5.1.99.6" evidence="19"/>
<feature type="binding site" evidence="18">
    <location>
        <position position="123"/>
    </location>
    <ligand>
        <name>K(+)</name>
        <dbReference type="ChEBI" id="CHEBI:29103"/>
    </ligand>
</feature>
<dbReference type="InterPro" id="IPR036652">
    <property type="entry name" value="YjeF_N_dom_sf"/>
</dbReference>